<keyword evidence="9" id="KW-1185">Reference proteome</keyword>
<feature type="transmembrane region" description="Helical" evidence="6">
    <location>
        <begin position="158"/>
        <end position="181"/>
    </location>
</feature>
<dbReference type="EMBL" id="JAWZYT010001752">
    <property type="protein sequence ID" value="KAK4309425.1"/>
    <property type="molecule type" value="Genomic_DNA"/>
</dbReference>
<keyword evidence="2 6" id="KW-0812">Transmembrane</keyword>
<dbReference type="GO" id="GO:0015643">
    <property type="term" value="F:toxic substance binding"/>
    <property type="evidence" value="ECO:0007669"/>
    <property type="project" value="InterPro"/>
</dbReference>
<dbReference type="AlphaFoldDB" id="A0AAE1U7X7"/>
<feature type="transmembrane region" description="Helical" evidence="6">
    <location>
        <begin position="124"/>
        <end position="146"/>
    </location>
</feature>
<dbReference type="InterPro" id="IPR040416">
    <property type="entry name" value="TMEM181"/>
</dbReference>
<accession>A0AAE1U7X7</accession>
<evidence type="ECO:0000256" key="6">
    <source>
        <dbReference type="SAM" id="Phobius"/>
    </source>
</evidence>
<dbReference type="InterPro" id="IPR047843">
    <property type="entry name" value="WLS-like_TM"/>
</dbReference>
<dbReference type="GO" id="GO:0016020">
    <property type="term" value="C:membrane"/>
    <property type="evidence" value="ECO:0007669"/>
    <property type="project" value="UniProtKB-SubCell"/>
</dbReference>
<protein>
    <recommendedName>
        <fullName evidence="7">Wntless-like transmembrane domain-containing protein</fullName>
    </recommendedName>
</protein>
<feature type="domain" description="Wntless-like transmembrane" evidence="7">
    <location>
        <begin position="101"/>
        <end position="225"/>
    </location>
</feature>
<feature type="transmembrane region" description="Helical" evidence="6">
    <location>
        <begin position="201"/>
        <end position="221"/>
    </location>
</feature>
<evidence type="ECO:0000313" key="8">
    <source>
        <dbReference type="EMBL" id="KAK4309425.1"/>
    </source>
</evidence>
<dbReference type="Proteomes" id="UP001292094">
    <property type="component" value="Unassembled WGS sequence"/>
</dbReference>
<keyword evidence="3 6" id="KW-1133">Transmembrane helix</keyword>
<name>A0AAE1U7X7_9EUCA</name>
<evidence type="ECO:0000256" key="1">
    <source>
        <dbReference type="ARBA" id="ARBA00004141"/>
    </source>
</evidence>
<proteinExistence type="predicted"/>
<feature type="region of interest" description="Disordered" evidence="5">
    <location>
        <begin position="251"/>
        <end position="277"/>
    </location>
</feature>
<comment type="caution">
    <text evidence="8">The sequence shown here is derived from an EMBL/GenBank/DDBJ whole genome shotgun (WGS) entry which is preliminary data.</text>
</comment>
<gene>
    <name evidence="8" type="ORF">Pmani_018922</name>
</gene>
<sequence length="277" mass="31100">MRLYTMHKREFVLVYLTFLGALGLSLLIGLAGPAMTLTAKQSATQLTTTTQQLNKTSSTPQKLNDNNVSLFQLKTPPLSRYSQQLWLIAEVLVDVGDAGDLRMKQTTDPLFTPGIDDLKGVKGVLFAVCGCVYVFYLLYLVFKAYGELHSLPYFDLRLKFLTSMTAIAVTVATVVSIAAPYPPIGYLSHLSIDLSPYNSSLPFTLTYTVINIYLFTIAYVYRPSERALMETHIKDNPALSMVNDSDEDIYTQDDDFVDNDFNTQDDFRQPLNRPARE</sequence>
<evidence type="ECO:0000256" key="5">
    <source>
        <dbReference type="SAM" id="MobiDB-lite"/>
    </source>
</evidence>
<evidence type="ECO:0000256" key="4">
    <source>
        <dbReference type="ARBA" id="ARBA00023136"/>
    </source>
</evidence>
<evidence type="ECO:0000313" key="9">
    <source>
        <dbReference type="Proteomes" id="UP001292094"/>
    </source>
</evidence>
<evidence type="ECO:0000256" key="3">
    <source>
        <dbReference type="ARBA" id="ARBA00022989"/>
    </source>
</evidence>
<dbReference type="PANTHER" id="PTHR31918">
    <property type="entry name" value="TRANSMEMBRANE PROTEIN 181"/>
    <property type="match status" value="1"/>
</dbReference>
<organism evidence="8 9">
    <name type="scientific">Petrolisthes manimaculis</name>
    <dbReference type="NCBI Taxonomy" id="1843537"/>
    <lineage>
        <taxon>Eukaryota</taxon>
        <taxon>Metazoa</taxon>
        <taxon>Ecdysozoa</taxon>
        <taxon>Arthropoda</taxon>
        <taxon>Crustacea</taxon>
        <taxon>Multicrustacea</taxon>
        <taxon>Malacostraca</taxon>
        <taxon>Eumalacostraca</taxon>
        <taxon>Eucarida</taxon>
        <taxon>Decapoda</taxon>
        <taxon>Pleocyemata</taxon>
        <taxon>Anomura</taxon>
        <taxon>Galatheoidea</taxon>
        <taxon>Porcellanidae</taxon>
        <taxon>Petrolisthes</taxon>
    </lineage>
</organism>
<evidence type="ECO:0000259" key="7">
    <source>
        <dbReference type="Pfam" id="PF06664"/>
    </source>
</evidence>
<dbReference type="Pfam" id="PF06664">
    <property type="entry name" value="WLS-like_TM"/>
    <property type="match status" value="1"/>
</dbReference>
<keyword evidence="4 6" id="KW-0472">Membrane</keyword>
<reference evidence="8" key="1">
    <citation type="submission" date="2023-11" db="EMBL/GenBank/DDBJ databases">
        <title>Genome assemblies of two species of porcelain crab, Petrolisthes cinctipes and Petrolisthes manimaculis (Anomura: Porcellanidae).</title>
        <authorList>
            <person name="Angst P."/>
        </authorList>
    </citation>
    <scope>NUCLEOTIDE SEQUENCE</scope>
    <source>
        <strain evidence="8">PB745_02</strain>
        <tissue evidence="8">Gill</tissue>
    </source>
</reference>
<dbReference type="PANTHER" id="PTHR31918:SF1">
    <property type="entry name" value="TRANSMEMBRANE PROTEIN 181"/>
    <property type="match status" value="1"/>
</dbReference>
<evidence type="ECO:0000256" key="2">
    <source>
        <dbReference type="ARBA" id="ARBA00022692"/>
    </source>
</evidence>
<comment type="subcellular location">
    <subcellularLocation>
        <location evidence="1">Membrane</location>
        <topology evidence="1">Multi-pass membrane protein</topology>
    </subcellularLocation>
</comment>
<feature type="transmembrane region" description="Helical" evidence="6">
    <location>
        <begin position="12"/>
        <end position="32"/>
    </location>
</feature>